<evidence type="ECO:0000256" key="1">
    <source>
        <dbReference type="ARBA" id="ARBA00001311"/>
    </source>
</evidence>
<protein>
    <recommendedName>
        <fullName evidence="3">amidase</fullName>
        <ecNumber evidence="3">3.5.1.4</ecNumber>
    </recommendedName>
</protein>
<accession>A0A178ZWM4</accession>
<organism evidence="8 9">
    <name type="scientific">Fonsecaea erecta</name>
    <dbReference type="NCBI Taxonomy" id="1367422"/>
    <lineage>
        <taxon>Eukaryota</taxon>
        <taxon>Fungi</taxon>
        <taxon>Dikarya</taxon>
        <taxon>Ascomycota</taxon>
        <taxon>Pezizomycotina</taxon>
        <taxon>Eurotiomycetes</taxon>
        <taxon>Chaetothyriomycetidae</taxon>
        <taxon>Chaetothyriales</taxon>
        <taxon>Herpotrichiellaceae</taxon>
        <taxon>Fonsecaea</taxon>
    </lineage>
</organism>
<dbReference type="OrthoDB" id="6428749at2759"/>
<dbReference type="FunFam" id="3.90.1300.10:FF:000003">
    <property type="entry name" value="Amidase signature enzyme"/>
    <property type="match status" value="1"/>
</dbReference>
<sequence>MYPPFDYFEHRRACVIKQRQRDARFDSLPDPYKGPLTAQQRSILNAPIAQLVRDVHDGTLSPIDILRTYGKTTTVAHQRTNCVTEVLLPEAESWARNEQQDVNLKGPLAGIPVSLKDSIAVGGFDVSVGYSRNVFKPYSEDGVMVKLLKRAGAIPHAKTALPITLLSFESTNDLWGVCKNPHNPNYSPGGSTGGEGALLALNGSRIGIGSDVAGSVRAPAAWSGINSLRCSTGRWPKVGMNTSMPGQEGVPSVFSPMARTLDDLTYFTRAFIGMNPWEVDYTVHPIPWRQEVYDEVLEKKPLRIGLMTTDGVCAPAPAIARGLNMTASALRSAGHQVVEIPVSSYPPTATPAIGLQIASVLLCADGGKTFRSFFRTGESNDPGAAQINFYMSLPRPLKYLWYLFTRYVRRDSVWASILRYFHPLSAFEQWQWVAKREAYRATWFDWLNQPAQQFDFILCPGNATPALPHGCMKEAVSSCGYTFLWNLLDYTAGIIPVAKVDKEKDALPKGFRPANGVEKGAYKYYDSVKMAGLPIAVQIVGRRLTEEKVLGYMQVVTDALKESGTVYEHLDVDNLPEIDELEQGSRKKIPVDPKKIW</sequence>
<feature type="active site" description="Charge relay system" evidence="5">
    <location>
        <position position="191"/>
    </location>
</feature>
<dbReference type="SUPFAM" id="SSF75304">
    <property type="entry name" value="Amidase signature (AS) enzymes"/>
    <property type="match status" value="1"/>
</dbReference>
<dbReference type="GO" id="GO:0004040">
    <property type="term" value="F:amidase activity"/>
    <property type="evidence" value="ECO:0007669"/>
    <property type="project" value="UniProtKB-EC"/>
</dbReference>
<dbReference type="EMBL" id="LVYI01000001">
    <property type="protein sequence ID" value="OAP64097.1"/>
    <property type="molecule type" value="Genomic_DNA"/>
</dbReference>
<keyword evidence="4" id="KW-0378">Hydrolase</keyword>
<evidence type="ECO:0000256" key="2">
    <source>
        <dbReference type="ARBA" id="ARBA00009199"/>
    </source>
</evidence>
<dbReference type="AlphaFoldDB" id="A0A178ZWM4"/>
<feature type="binding site" evidence="6">
    <location>
        <position position="165"/>
    </location>
    <ligand>
        <name>substrate</name>
    </ligand>
</feature>
<gene>
    <name evidence="8" type="ORF">AYL99_00069</name>
</gene>
<dbReference type="Gene3D" id="3.90.1300.10">
    <property type="entry name" value="Amidase signature (AS) domain"/>
    <property type="match status" value="1"/>
</dbReference>
<dbReference type="InterPro" id="IPR036928">
    <property type="entry name" value="AS_sf"/>
</dbReference>
<feature type="active site" description="Charge relay system" evidence="5">
    <location>
        <position position="116"/>
    </location>
</feature>
<evidence type="ECO:0000313" key="9">
    <source>
        <dbReference type="Proteomes" id="UP000078343"/>
    </source>
</evidence>
<keyword evidence="9" id="KW-1185">Reference proteome</keyword>
<dbReference type="InterPro" id="IPR023631">
    <property type="entry name" value="Amidase_dom"/>
</dbReference>
<dbReference type="RefSeq" id="XP_018697464.1">
    <property type="nucleotide sequence ID" value="XM_018831585.1"/>
</dbReference>
<feature type="active site" description="Acyl-ester intermediate" evidence="5">
    <location>
        <position position="215"/>
    </location>
</feature>
<feature type="binding site" evidence="6">
    <location>
        <begin position="212"/>
        <end position="215"/>
    </location>
    <ligand>
        <name>substrate</name>
    </ligand>
</feature>
<dbReference type="EC" id="3.5.1.4" evidence="3"/>
<proteinExistence type="inferred from homology"/>
<dbReference type="PANTHER" id="PTHR46072">
    <property type="entry name" value="AMIDASE-RELATED-RELATED"/>
    <property type="match status" value="1"/>
</dbReference>
<feature type="domain" description="Amidase" evidence="7">
    <location>
        <begin position="65"/>
        <end position="550"/>
    </location>
</feature>
<reference evidence="8 9" key="1">
    <citation type="submission" date="2016-04" db="EMBL/GenBank/DDBJ databases">
        <title>Draft genome of Fonsecaea erecta CBS 125763.</title>
        <authorList>
            <person name="Weiss V.A."/>
            <person name="Vicente V.A."/>
            <person name="Raittz R.T."/>
            <person name="Moreno L.F."/>
            <person name="De Souza E.M."/>
            <person name="Pedrosa F.O."/>
            <person name="Steffens M.B."/>
            <person name="Faoro H."/>
            <person name="Tadra-Sfeir M.Z."/>
            <person name="Najafzadeh M.J."/>
            <person name="Felipe M.S."/>
            <person name="Teixeira M."/>
            <person name="Sun J."/>
            <person name="Xi L."/>
            <person name="Gomes R."/>
            <person name="De Azevedo C.M."/>
            <person name="Salgado C.G."/>
            <person name="Da Silva M.B."/>
            <person name="Nascimento M.F."/>
            <person name="Queiroz-Telles F."/>
            <person name="Attili D.S."/>
            <person name="Gorbushina A."/>
        </authorList>
    </citation>
    <scope>NUCLEOTIDE SEQUENCE [LARGE SCALE GENOMIC DNA]</scope>
    <source>
        <strain evidence="8 9">CBS 125763</strain>
    </source>
</reference>
<comment type="similarity">
    <text evidence="2">Belongs to the amidase family.</text>
</comment>
<evidence type="ECO:0000256" key="6">
    <source>
        <dbReference type="PIRSR" id="PIRSR001221-2"/>
    </source>
</evidence>
<name>A0A178ZWM4_9EURO</name>
<dbReference type="PANTHER" id="PTHR46072:SF10">
    <property type="entry name" value="ACETAMIDASE"/>
    <property type="match status" value="1"/>
</dbReference>
<dbReference type="GeneID" id="30004239"/>
<dbReference type="Pfam" id="PF01425">
    <property type="entry name" value="Amidase"/>
    <property type="match status" value="1"/>
</dbReference>
<evidence type="ECO:0000256" key="3">
    <source>
        <dbReference type="ARBA" id="ARBA00012922"/>
    </source>
</evidence>
<evidence type="ECO:0000256" key="5">
    <source>
        <dbReference type="PIRSR" id="PIRSR001221-1"/>
    </source>
</evidence>
<evidence type="ECO:0000259" key="7">
    <source>
        <dbReference type="Pfam" id="PF01425"/>
    </source>
</evidence>
<dbReference type="STRING" id="1367422.A0A178ZWM4"/>
<comment type="caution">
    <text evidence="8">The sequence shown here is derived from an EMBL/GenBank/DDBJ whole genome shotgun (WGS) entry which is preliminary data.</text>
</comment>
<feature type="binding site" evidence="6">
    <location>
        <position position="191"/>
    </location>
    <ligand>
        <name>substrate</name>
    </ligand>
</feature>
<dbReference type="PIRSF" id="PIRSF001221">
    <property type="entry name" value="Amidase_fungi"/>
    <property type="match status" value="1"/>
</dbReference>
<comment type="catalytic activity">
    <reaction evidence="1">
        <text>a monocarboxylic acid amide + H2O = a monocarboxylate + NH4(+)</text>
        <dbReference type="Rhea" id="RHEA:12020"/>
        <dbReference type="ChEBI" id="CHEBI:15377"/>
        <dbReference type="ChEBI" id="CHEBI:28938"/>
        <dbReference type="ChEBI" id="CHEBI:35757"/>
        <dbReference type="ChEBI" id="CHEBI:83628"/>
        <dbReference type="EC" id="3.5.1.4"/>
    </reaction>
</comment>
<evidence type="ECO:0000313" key="8">
    <source>
        <dbReference type="EMBL" id="OAP64097.1"/>
    </source>
</evidence>
<dbReference type="Proteomes" id="UP000078343">
    <property type="component" value="Unassembled WGS sequence"/>
</dbReference>
<evidence type="ECO:0000256" key="4">
    <source>
        <dbReference type="ARBA" id="ARBA00022801"/>
    </source>
</evidence>